<dbReference type="SUPFAM" id="SSF56112">
    <property type="entry name" value="Protein kinase-like (PK-like)"/>
    <property type="match status" value="1"/>
</dbReference>
<dbReference type="PROSITE" id="PS50011">
    <property type="entry name" value="PROTEIN_KINASE_DOM"/>
    <property type="match status" value="1"/>
</dbReference>
<dbReference type="InterPro" id="IPR008271">
    <property type="entry name" value="Ser/Thr_kinase_AS"/>
</dbReference>
<evidence type="ECO:0000256" key="10">
    <source>
        <dbReference type="RuleBase" id="RU000304"/>
    </source>
</evidence>
<comment type="caution">
    <text evidence="13">The sequence shown here is derived from an EMBL/GenBank/DDBJ whole genome shotgun (WGS) entry which is preliminary data.</text>
</comment>
<dbReference type="PROSITE" id="PS00108">
    <property type="entry name" value="PROTEIN_KINASE_ST"/>
    <property type="match status" value="1"/>
</dbReference>
<organism evidence="13 14">
    <name type="scientific">Mycena chlorophos</name>
    <name type="common">Agaric fungus</name>
    <name type="synonym">Agaricus chlorophos</name>
    <dbReference type="NCBI Taxonomy" id="658473"/>
    <lineage>
        <taxon>Eukaryota</taxon>
        <taxon>Fungi</taxon>
        <taxon>Dikarya</taxon>
        <taxon>Basidiomycota</taxon>
        <taxon>Agaricomycotina</taxon>
        <taxon>Agaricomycetes</taxon>
        <taxon>Agaricomycetidae</taxon>
        <taxon>Agaricales</taxon>
        <taxon>Marasmiineae</taxon>
        <taxon>Mycenaceae</taxon>
        <taxon>Mycena</taxon>
    </lineage>
</organism>
<keyword evidence="6 9" id="KW-0067">ATP-binding</keyword>
<keyword evidence="3" id="KW-0808">Transferase</keyword>
<comment type="catalytic activity">
    <reaction evidence="8">
        <text>L-seryl-[protein] + ATP = O-phospho-L-seryl-[protein] + ADP + H(+)</text>
        <dbReference type="Rhea" id="RHEA:17989"/>
        <dbReference type="Rhea" id="RHEA-COMP:9863"/>
        <dbReference type="Rhea" id="RHEA-COMP:11604"/>
        <dbReference type="ChEBI" id="CHEBI:15378"/>
        <dbReference type="ChEBI" id="CHEBI:29999"/>
        <dbReference type="ChEBI" id="CHEBI:30616"/>
        <dbReference type="ChEBI" id="CHEBI:83421"/>
        <dbReference type="ChEBI" id="CHEBI:456216"/>
        <dbReference type="EC" id="2.7.11.1"/>
    </reaction>
</comment>
<dbReference type="InterPro" id="IPR050236">
    <property type="entry name" value="Ser_Thr_kinase_AGC"/>
</dbReference>
<keyword evidence="5 13" id="KW-0418">Kinase</keyword>
<sequence length="391" mass="43357">MSSSSTPDAATLPDLTGLTVEHYEFMAVLGSGAFGTVYLARDTTTADRVAIKCMVQADEGTKAYEVQQDEIALHYAVHEHPNVVSCGEHFAYQGYLFLVMEYVEGGAVVDALEHGVFEDKPELAKQAIFEMFDAVEHLHKNGIYHRDIKPDNILCNEDGSHFRLADFGLATTSRTTKRAGGTASYMPPESFDHTRKYHCPQVGDKWAVSVLLVSLITGRYPWSSAKRDDRHYAAFLHDRDYHFETTLGLRAEVSDLLKRCFDEDASKRPTITEMRREIDAIQCFSVPRSVPRTVAPHSSSSDLAAQSIIEFDSSDWDDDSDSPEFTPPATPPRVMIQVTVHVEIEELKPGSSLSASCLRDDLACLSIKAADEPCEESTEPPTHLPVVQARA</sequence>
<proteinExistence type="inferred from homology"/>
<evidence type="ECO:0000256" key="3">
    <source>
        <dbReference type="ARBA" id="ARBA00022679"/>
    </source>
</evidence>
<dbReference type="GO" id="GO:0004674">
    <property type="term" value="F:protein serine/threonine kinase activity"/>
    <property type="evidence" value="ECO:0007669"/>
    <property type="project" value="UniProtKB-KW"/>
</dbReference>
<dbReference type="PROSITE" id="PS00107">
    <property type="entry name" value="PROTEIN_KINASE_ATP"/>
    <property type="match status" value="1"/>
</dbReference>
<evidence type="ECO:0000256" key="5">
    <source>
        <dbReference type="ARBA" id="ARBA00022777"/>
    </source>
</evidence>
<dbReference type="EMBL" id="JACAZE010000025">
    <property type="protein sequence ID" value="KAF7290991.1"/>
    <property type="molecule type" value="Genomic_DNA"/>
</dbReference>
<comment type="catalytic activity">
    <reaction evidence="7">
        <text>L-threonyl-[protein] + ATP = O-phospho-L-threonyl-[protein] + ADP + H(+)</text>
        <dbReference type="Rhea" id="RHEA:46608"/>
        <dbReference type="Rhea" id="RHEA-COMP:11060"/>
        <dbReference type="Rhea" id="RHEA-COMP:11605"/>
        <dbReference type="ChEBI" id="CHEBI:15378"/>
        <dbReference type="ChEBI" id="CHEBI:30013"/>
        <dbReference type="ChEBI" id="CHEBI:30616"/>
        <dbReference type="ChEBI" id="CHEBI:61977"/>
        <dbReference type="ChEBI" id="CHEBI:456216"/>
        <dbReference type="EC" id="2.7.11.1"/>
    </reaction>
</comment>
<protein>
    <recommendedName>
        <fullName evidence="1">non-specific serine/threonine protein kinase</fullName>
        <ecNumber evidence="1">2.7.11.1</ecNumber>
    </recommendedName>
</protein>
<dbReference type="Proteomes" id="UP000613580">
    <property type="component" value="Unassembled WGS sequence"/>
</dbReference>
<feature type="binding site" evidence="9">
    <location>
        <position position="52"/>
    </location>
    <ligand>
        <name>ATP</name>
        <dbReference type="ChEBI" id="CHEBI:30616"/>
    </ligand>
</feature>
<evidence type="ECO:0000313" key="14">
    <source>
        <dbReference type="Proteomes" id="UP000613580"/>
    </source>
</evidence>
<evidence type="ECO:0000256" key="4">
    <source>
        <dbReference type="ARBA" id="ARBA00022741"/>
    </source>
</evidence>
<dbReference type="GO" id="GO:0005524">
    <property type="term" value="F:ATP binding"/>
    <property type="evidence" value="ECO:0007669"/>
    <property type="project" value="UniProtKB-UniRule"/>
</dbReference>
<dbReference type="Pfam" id="PF00069">
    <property type="entry name" value="Pkinase"/>
    <property type="match status" value="1"/>
</dbReference>
<evidence type="ECO:0000256" key="1">
    <source>
        <dbReference type="ARBA" id="ARBA00012513"/>
    </source>
</evidence>
<keyword evidence="14" id="KW-1185">Reference proteome</keyword>
<dbReference type="EC" id="2.7.11.1" evidence="1"/>
<dbReference type="InterPro" id="IPR017441">
    <property type="entry name" value="Protein_kinase_ATP_BS"/>
</dbReference>
<dbReference type="PANTHER" id="PTHR24356">
    <property type="entry name" value="SERINE/THREONINE-PROTEIN KINASE"/>
    <property type="match status" value="1"/>
</dbReference>
<dbReference type="SMART" id="SM00220">
    <property type="entry name" value="S_TKc"/>
    <property type="match status" value="1"/>
</dbReference>
<dbReference type="Gene3D" id="1.10.510.10">
    <property type="entry name" value="Transferase(Phosphotransferase) domain 1"/>
    <property type="match status" value="1"/>
</dbReference>
<keyword evidence="2 10" id="KW-0723">Serine/threonine-protein kinase</keyword>
<name>A0A8H6S1I0_MYCCL</name>
<evidence type="ECO:0000313" key="13">
    <source>
        <dbReference type="EMBL" id="KAF7290991.1"/>
    </source>
</evidence>
<evidence type="ECO:0000256" key="6">
    <source>
        <dbReference type="ARBA" id="ARBA00022840"/>
    </source>
</evidence>
<evidence type="ECO:0000256" key="11">
    <source>
        <dbReference type="SAM" id="MobiDB-lite"/>
    </source>
</evidence>
<accession>A0A8H6S1I0</accession>
<evidence type="ECO:0000256" key="7">
    <source>
        <dbReference type="ARBA" id="ARBA00047899"/>
    </source>
</evidence>
<comment type="similarity">
    <text evidence="10">Belongs to the protein kinase superfamily.</text>
</comment>
<evidence type="ECO:0000256" key="8">
    <source>
        <dbReference type="ARBA" id="ARBA00048679"/>
    </source>
</evidence>
<evidence type="ECO:0000256" key="9">
    <source>
        <dbReference type="PROSITE-ProRule" id="PRU10141"/>
    </source>
</evidence>
<feature type="region of interest" description="Disordered" evidence="11">
    <location>
        <begin position="372"/>
        <end position="391"/>
    </location>
</feature>
<dbReference type="InterPro" id="IPR000719">
    <property type="entry name" value="Prot_kinase_dom"/>
</dbReference>
<reference evidence="13" key="1">
    <citation type="submission" date="2020-05" db="EMBL/GenBank/DDBJ databases">
        <title>Mycena genomes resolve the evolution of fungal bioluminescence.</title>
        <authorList>
            <person name="Tsai I.J."/>
        </authorList>
    </citation>
    <scope>NUCLEOTIDE SEQUENCE</scope>
    <source>
        <strain evidence="13">110903Hualien_Pintung</strain>
    </source>
</reference>
<dbReference type="InterPro" id="IPR011009">
    <property type="entry name" value="Kinase-like_dom_sf"/>
</dbReference>
<keyword evidence="4 9" id="KW-0547">Nucleotide-binding</keyword>
<dbReference type="AlphaFoldDB" id="A0A8H6S1I0"/>
<feature type="domain" description="Protein kinase" evidence="12">
    <location>
        <begin position="23"/>
        <end position="281"/>
    </location>
</feature>
<dbReference type="OrthoDB" id="541276at2759"/>
<evidence type="ECO:0000259" key="12">
    <source>
        <dbReference type="PROSITE" id="PS50011"/>
    </source>
</evidence>
<gene>
    <name evidence="13" type="ORF">HMN09_01277900</name>
</gene>
<evidence type="ECO:0000256" key="2">
    <source>
        <dbReference type="ARBA" id="ARBA00022527"/>
    </source>
</evidence>